<dbReference type="InterPro" id="IPR002078">
    <property type="entry name" value="Sigma_54_int"/>
</dbReference>
<keyword evidence="3" id="KW-0067">ATP-binding</keyword>
<dbReference type="SMART" id="SM00448">
    <property type="entry name" value="REC"/>
    <property type="match status" value="1"/>
</dbReference>
<proteinExistence type="predicted"/>
<dbReference type="RefSeq" id="WP_095979435.1">
    <property type="nucleotide sequence ID" value="NZ_CP022163.1"/>
</dbReference>
<dbReference type="Gene3D" id="3.40.50.2300">
    <property type="match status" value="1"/>
</dbReference>
<dbReference type="InterPro" id="IPR011006">
    <property type="entry name" value="CheY-like_superfamily"/>
</dbReference>
<dbReference type="CDD" id="cd00009">
    <property type="entry name" value="AAA"/>
    <property type="match status" value="1"/>
</dbReference>
<dbReference type="InterPro" id="IPR025662">
    <property type="entry name" value="Sigma_54_int_dom_ATP-bd_1"/>
</dbReference>
<dbReference type="SUPFAM" id="SSF52172">
    <property type="entry name" value="CheY-like"/>
    <property type="match status" value="1"/>
</dbReference>
<evidence type="ECO:0000313" key="11">
    <source>
        <dbReference type="EMBL" id="ATB31057.1"/>
    </source>
</evidence>
<dbReference type="OrthoDB" id="9763792at2"/>
<dbReference type="InterPro" id="IPR002197">
    <property type="entry name" value="HTH_Fis"/>
</dbReference>
<dbReference type="Gene3D" id="1.10.8.60">
    <property type="match status" value="1"/>
</dbReference>
<dbReference type="EMBL" id="CP022163">
    <property type="protein sequence ID" value="ATB31057.1"/>
    <property type="molecule type" value="Genomic_DNA"/>
</dbReference>
<dbReference type="Gene3D" id="3.40.50.300">
    <property type="entry name" value="P-loop containing nucleotide triphosphate hydrolases"/>
    <property type="match status" value="1"/>
</dbReference>
<dbReference type="InterPro" id="IPR027417">
    <property type="entry name" value="P-loop_NTPase"/>
</dbReference>
<dbReference type="InterPro" id="IPR058031">
    <property type="entry name" value="AAA_lid_NorR"/>
</dbReference>
<evidence type="ECO:0000256" key="3">
    <source>
        <dbReference type="ARBA" id="ARBA00022840"/>
    </source>
</evidence>
<dbReference type="Pfam" id="PF02954">
    <property type="entry name" value="HTH_8"/>
    <property type="match status" value="1"/>
</dbReference>
<keyword evidence="6" id="KW-0238">DNA-binding</keyword>
<evidence type="ECO:0000256" key="5">
    <source>
        <dbReference type="ARBA" id="ARBA00023015"/>
    </source>
</evidence>
<keyword evidence="1 8" id="KW-0597">Phosphoprotein</keyword>
<dbReference type="AlphaFoldDB" id="A0A250IIT1"/>
<dbReference type="InterPro" id="IPR001789">
    <property type="entry name" value="Sig_transdc_resp-reg_receiver"/>
</dbReference>
<dbReference type="GO" id="GO:0043565">
    <property type="term" value="F:sequence-specific DNA binding"/>
    <property type="evidence" value="ECO:0007669"/>
    <property type="project" value="InterPro"/>
</dbReference>
<dbReference type="InterPro" id="IPR009057">
    <property type="entry name" value="Homeodomain-like_sf"/>
</dbReference>
<dbReference type="InterPro" id="IPR025944">
    <property type="entry name" value="Sigma_54_int_dom_CS"/>
</dbReference>
<evidence type="ECO:0000259" key="10">
    <source>
        <dbReference type="PROSITE" id="PS50110"/>
    </source>
</evidence>
<dbReference type="GO" id="GO:0000160">
    <property type="term" value="P:phosphorelay signal transduction system"/>
    <property type="evidence" value="ECO:0007669"/>
    <property type="project" value="UniProtKB-KW"/>
</dbReference>
<evidence type="ECO:0000256" key="1">
    <source>
        <dbReference type="ARBA" id="ARBA00022553"/>
    </source>
</evidence>
<dbReference type="SUPFAM" id="SSF52540">
    <property type="entry name" value="P-loop containing nucleoside triphosphate hydrolases"/>
    <property type="match status" value="1"/>
</dbReference>
<dbReference type="GO" id="GO:0005524">
    <property type="term" value="F:ATP binding"/>
    <property type="evidence" value="ECO:0007669"/>
    <property type="project" value="UniProtKB-KW"/>
</dbReference>
<dbReference type="PANTHER" id="PTHR32071">
    <property type="entry name" value="TRANSCRIPTIONAL REGULATORY PROTEIN"/>
    <property type="match status" value="1"/>
</dbReference>
<dbReference type="Proteomes" id="UP000217289">
    <property type="component" value="Chromosome"/>
</dbReference>
<feature type="domain" description="Sigma-54 factor interaction" evidence="9">
    <location>
        <begin position="149"/>
        <end position="377"/>
    </location>
</feature>
<dbReference type="PROSITE" id="PS00688">
    <property type="entry name" value="SIGMA54_INTERACT_3"/>
    <property type="match status" value="1"/>
</dbReference>
<dbReference type="PROSITE" id="PS00676">
    <property type="entry name" value="SIGMA54_INTERACT_2"/>
    <property type="match status" value="1"/>
</dbReference>
<dbReference type="PANTHER" id="PTHR32071:SF113">
    <property type="entry name" value="ALGINATE BIOSYNTHESIS TRANSCRIPTIONAL REGULATORY PROTEIN ALGB"/>
    <property type="match status" value="1"/>
</dbReference>
<dbReference type="PROSITE" id="PS50110">
    <property type="entry name" value="RESPONSE_REGULATORY"/>
    <property type="match status" value="1"/>
</dbReference>
<organism evidence="11 12">
    <name type="scientific">Melittangium boletus DSM 14713</name>
    <dbReference type="NCBI Taxonomy" id="1294270"/>
    <lineage>
        <taxon>Bacteria</taxon>
        <taxon>Pseudomonadati</taxon>
        <taxon>Myxococcota</taxon>
        <taxon>Myxococcia</taxon>
        <taxon>Myxococcales</taxon>
        <taxon>Cystobacterineae</taxon>
        <taxon>Archangiaceae</taxon>
        <taxon>Melittangium</taxon>
    </lineage>
</organism>
<dbReference type="PROSITE" id="PS50045">
    <property type="entry name" value="SIGMA54_INTERACT_4"/>
    <property type="match status" value="1"/>
</dbReference>
<keyword evidence="7" id="KW-0804">Transcription</keyword>
<evidence type="ECO:0000256" key="4">
    <source>
        <dbReference type="ARBA" id="ARBA00023012"/>
    </source>
</evidence>
<evidence type="ECO:0000259" key="9">
    <source>
        <dbReference type="PROSITE" id="PS50045"/>
    </source>
</evidence>
<feature type="modified residue" description="4-aspartylphosphate" evidence="8">
    <location>
        <position position="59"/>
    </location>
</feature>
<dbReference type="Pfam" id="PF00158">
    <property type="entry name" value="Sigma54_activat"/>
    <property type="match status" value="1"/>
</dbReference>
<evidence type="ECO:0000256" key="8">
    <source>
        <dbReference type="PROSITE-ProRule" id="PRU00169"/>
    </source>
</evidence>
<dbReference type="InterPro" id="IPR025943">
    <property type="entry name" value="Sigma_54_int_dom_ATP-bd_2"/>
</dbReference>
<dbReference type="FunFam" id="3.40.50.2300:FF:000018">
    <property type="entry name" value="DNA-binding transcriptional regulator NtrC"/>
    <property type="match status" value="1"/>
</dbReference>
<protein>
    <submittedName>
        <fullName evidence="11">Sigma-54-dependent Fis family transcriptional regulator</fullName>
    </submittedName>
</protein>
<dbReference type="Pfam" id="PF25601">
    <property type="entry name" value="AAA_lid_14"/>
    <property type="match status" value="1"/>
</dbReference>
<dbReference type="Pfam" id="PF00072">
    <property type="entry name" value="Response_reg"/>
    <property type="match status" value="1"/>
</dbReference>
<keyword evidence="4" id="KW-0902">Two-component regulatory system</keyword>
<evidence type="ECO:0000313" key="12">
    <source>
        <dbReference type="Proteomes" id="UP000217289"/>
    </source>
</evidence>
<evidence type="ECO:0000256" key="2">
    <source>
        <dbReference type="ARBA" id="ARBA00022741"/>
    </source>
</evidence>
<reference evidence="11 12" key="1">
    <citation type="submission" date="2017-06" db="EMBL/GenBank/DDBJ databases">
        <authorList>
            <person name="Kim H.J."/>
            <person name="Triplett B.A."/>
        </authorList>
    </citation>
    <scope>NUCLEOTIDE SEQUENCE [LARGE SCALE GENOMIC DNA]</scope>
    <source>
        <strain evidence="11 12">DSM 14713</strain>
    </source>
</reference>
<evidence type="ECO:0000256" key="6">
    <source>
        <dbReference type="ARBA" id="ARBA00023125"/>
    </source>
</evidence>
<dbReference type="SUPFAM" id="SSF46689">
    <property type="entry name" value="Homeodomain-like"/>
    <property type="match status" value="1"/>
</dbReference>
<dbReference type="SMART" id="SM00382">
    <property type="entry name" value="AAA"/>
    <property type="match status" value="1"/>
</dbReference>
<dbReference type="PROSITE" id="PS00675">
    <property type="entry name" value="SIGMA54_INTERACT_1"/>
    <property type="match status" value="1"/>
</dbReference>
<feature type="domain" description="Response regulatory" evidence="10">
    <location>
        <begin position="10"/>
        <end position="124"/>
    </location>
</feature>
<dbReference type="KEGG" id="mbd:MEBOL_004519"/>
<keyword evidence="5" id="KW-0805">Transcription regulation</keyword>
<dbReference type="InterPro" id="IPR003593">
    <property type="entry name" value="AAA+_ATPase"/>
</dbReference>
<gene>
    <name evidence="11" type="ORF">MEBOL_004519</name>
</gene>
<keyword evidence="2" id="KW-0547">Nucleotide-binding</keyword>
<dbReference type="FunFam" id="3.40.50.300:FF:000006">
    <property type="entry name" value="DNA-binding transcriptional regulator NtrC"/>
    <property type="match status" value="1"/>
</dbReference>
<sequence>MNDASLPRGRILVVDDQRNMRATTALLLRSEGYHVLEAATGEEALQTLANARVDLMLTDLKMEPMDGLTLLKKALEVSPRLQVIMMTAFGSIESAVEAMRQGAFDYVTKPFKEGELRYRVERAQERARLQATVDMLAGEFNERHGLSALVGRSPAMNELSSRLMRVAQSDATVLVQGESGTGKELVARAVHAHSRRKSMPFVPVNCAAISETLLESELFGHAKGAFTGAVRARRGLVEEADGGTLFIDEVTETTPAFQSKLLRTLQDGEVRRVGESVAVKVDVRIVAATNRDIELEVREKRFRQDLYYRLNVVTLRVPPLRERLEDVPALAEHFLKRANARSPNPKRLSTSAVEHLMGHSFPGNVRELENLVEQAAALSEGEELLPEDFPLRPNTRMLGGGPEAPPAPLTTDVSARLPTLAESVEEAERRAIAQALERYQTDLGRVAEELAVSSTTLWRKMKRLNLRPAGGEHRD</sequence>
<dbReference type="GO" id="GO:0006355">
    <property type="term" value="P:regulation of DNA-templated transcription"/>
    <property type="evidence" value="ECO:0007669"/>
    <property type="project" value="InterPro"/>
</dbReference>
<evidence type="ECO:0000256" key="7">
    <source>
        <dbReference type="ARBA" id="ARBA00023163"/>
    </source>
</evidence>
<accession>A0A250IIT1</accession>
<dbReference type="Gene3D" id="1.10.10.60">
    <property type="entry name" value="Homeodomain-like"/>
    <property type="match status" value="1"/>
</dbReference>
<name>A0A250IIT1_9BACT</name>
<keyword evidence="12" id="KW-1185">Reference proteome</keyword>